<comment type="function">
    <text evidence="8">Ligand for members of the frizzled family of seven transmembrane receptors.</text>
</comment>
<name>A0A1I8I1S4_9PLAT</name>
<dbReference type="GO" id="GO:0060070">
    <property type="term" value="P:canonical Wnt signaling pathway"/>
    <property type="evidence" value="ECO:0007669"/>
    <property type="project" value="TreeGrafter"/>
</dbReference>
<feature type="compositionally biased region" description="Basic residues" evidence="9">
    <location>
        <begin position="565"/>
        <end position="576"/>
    </location>
</feature>
<evidence type="ECO:0000256" key="7">
    <source>
        <dbReference type="ARBA" id="ARBA00023157"/>
    </source>
</evidence>
<accession>A0A1I8I1S4</accession>
<feature type="region of interest" description="Disordered" evidence="9">
    <location>
        <begin position="137"/>
        <end position="195"/>
    </location>
</feature>
<sequence length="576" mass="65072">MRQLDVLNRKAVQILQKIRQRSDAGAVSAVIKSAHITVETCQKQFRHFRWDCSVLRHVPELAPELKSLTAEQALVHALSGLVLSTTFADECSRGLIRRCGCGRQPTWLARERPQQQFHFDGCHTNLRMGQRLARKFLGASRSGGGRGRRIGRGRRRGGRGGRRGAGRRSQRREHRRRKVQLEGHGSRSDRSRGRSKFRKFVQMVNRYNYNVGIEASRLSEAVRCKCHGSSASCAIRTCHKVLHRRNYQHLEHTYIRRYNRDPLDVLLEMYDKKLRKTVYSESGYLGYEEPCSQEDRSSNPLRAEPKCENYKVVSGMPTKNDVLLFHEHSLDYCHLRDGRFPGTQNRECLPDGSPAAQRILKSATAGPKRREIVCSVMCCGRTYRNVTEQHEGTHEECQKSSCKLLTNPYRLPSAALPVSKERNIKEKHCKCKKWRCAGDGERGSSWQTKRDLPARFRAWRRRRLLGRKLARQQERHQPESNGFIEMDDGIRATAVSVPTISAANDPNRLDVDDGYSVGFMLMHTRQASVDVLNTVGLSSRADGDSYSDEGGGCGGGSGGGPAGGSKRHRRGQSLGP</sequence>
<dbReference type="GO" id="GO:0030182">
    <property type="term" value="P:neuron differentiation"/>
    <property type="evidence" value="ECO:0007669"/>
    <property type="project" value="TreeGrafter"/>
</dbReference>
<protein>
    <recommendedName>
        <fullName evidence="8">Protein Wnt</fullName>
    </recommendedName>
</protein>
<evidence type="ECO:0000256" key="5">
    <source>
        <dbReference type="ARBA" id="ARBA00022530"/>
    </source>
</evidence>
<keyword evidence="10" id="KW-1185">Reference proteome</keyword>
<evidence type="ECO:0000256" key="8">
    <source>
        <dbReference type="RuleBase" id="RU003500"/>
    </source>
</evidence>
<keyword evidence="5" id="KW-0272">Extracellular matrix</keyword>
<comment type="similarity">
    <text evidence="2 8">Belongs to the Wnt family.</text>
</comment>
<evidence type="ECO:0000256" key="3">
    <source>
        <dbReference type="ARBA" id="ARBA00022473"/>
    </source>
</evidence>
<evidence type="ECO:0000256" key="4">
    <source>
        <dbReference type="ARBA" id="ARBA00022525"/>
    </source>
</evidence>
<organism evidence="10 11">
    <name type="scientific">Macrostomum lignano</name>
    <dbReference type="NCBI Taxonomy" id="282301"/>
    <lineage>
        <taxon>Eukaryota</taxon>
        <taxon>Metazoa</taxon>
        <taxon>Spiralia</taxon>
        <taxon>Lophotrochozoa</taxon>
        <taxon>Platyhelminthes</taxon>
        <taxon>Rhabditophora</taxon>
        <taxon>Macrostomorpha</taxon>
        <taxon>Macrostomida</taxon>
        <taxon>Macrostomidae</taxon>
        <taxon>Macrostomum</taxon>
    </lineage>
</organism>
<feature type="compositionally biased region" description="Gly residues" evidence="9">
    <location>
        <begin position="549"/>
        <end position="563"/>
    </location>
</feature>
<comment type="subcellular location">
    <subcellularLocation>
        <location evidence="1 8">Secreted</location>
        <location evidence="1 8">Extracellular space</location>
        <location evidence="1 8">Extracellular matrix</location>
    </subcellularLocation>
</comment>
<dbReference type="PANTHER" id="PTHR12027:SF102">
    <property type="entry name" value="PROTEIN WNT"/>
    <property type="match status" value="1"/>
</dbReference>
<evidence type="ECO:0000256" key="2">
    <source>
        <dbReference type="ARBA" id="ARBA00005683"/>
    </source>
</evidence>
<proteinExistence type="inferred from homology"/>
<dbReference type="WBParaSite" id="maker-uti_cns_0009349-snap-gene-0.1-mRNA-1">
    <property type="protein sequence ID" value="maker-uti_cns_0009349-snap-gene-0.1-mRNA-1"/>
    <property type="gene ID" value="maker-uti_cns_0009349-snap-gene-0.1"/>
</dbReference>
<dbReference type="InterPro" id="IPR005817">
    <property type="entry name" value="Wnt"/>
</dbReference>
<keyword evidence="3 8" id="KW-0217">Developmental protein</keyword>
<dbReference type="Proteomes" id="UP000095280">
    <property type="component" value="Unplaced"/>
</dbReference>
<dbReference type="GO" id="GO:0005615">
    <property type="term" value="C:extracellular space"/>
    <property type="evidence" value="ECO:0007669"/>
    <property type="project" value="TreeGrafter"/>
</dbReference>
<evidence type="ECO:0000256" key="6">
    <source>
        <dbReference type="ARBA" id="ARBA00022687"/>
    </source>
</evidence>
<dbReference type="SMART" id="SM00097">
    <property type="entry name" value="WNT1"/>
    <property type="match status" value="1"/>
</dbReference>
<dbReference type="Pfam" id="PF00110">
    <property type="entry name" value="wnt"/>
    <property type="match status" value="1"/>
</dbReference>
<dbReference type="AlphaFoldDB" id="A0A1I8I1S4"/>
<evidence type="ECO:0000256" key="9">
    <source>
        <dbReference type="SAM" id="MobiDB-lite"/>
    </source>
</evidence>
<evidence type="ECO:0000256" key="1">
    <source>
        <dbReference type="ARBA" id="ARBA00004498"/>
    </source>
</evidence>
<dbReference type="GO" id="GO:0045165">
    <property type="term" value="P:cell fate commitment"/>
    <property type="evidence" value="ECO:0007669"/>
    <property type="project" value="TreeGrafter"/>
</dbReference>
<keyword evidence="7" id="KW-1015">Disulfide bond</keyword>
<reference evidence="11" key="1">
    <citation type="submission" date="2016-11" db="UniProtKB">
        <authorList>
            <consortium name="WormBaseParasite"/>
        </authorList>
    </citation>
    <scope>IDENTIFICATION</scope>
</reference>
<dbReference type="GO" id="GO:0005109">
    <property type="term" value="F:frizzled binding"/>
    <property type="evidence" value="ECO:0007669"/>
    <property type="project" value="TreeGrafter"/>
</dbReference>
<feature type="compositionally biased region" description="Basic residues" evidence="9">
    <location>
        <begin position="146"/>
        <end position="178"/>
    </location>
</feature>
<evidence type="ECO:0000313" key="10">
    <source>
        <dbReference type="Proteomes" id="UP000095280"/>
    </source>
</evidence>
<feature type="compositionally biased region" description="Basic and acidic residues" evidence="9">
    <location>
        <begin position="179"/>
        <end position="192"/>
    </location>
</feature>
<dbReference type="GO" id="GO:0005125">
    <property type="term" value="F:cytokine activity"/>
    <property type="evidence" value="ECO:0007669"/>
    <property type="project" value="TreeGrafter"/>
</dbReference>
<evidence type="ECO:0000313" key="11">
    <source>
        <dbReference type="WBParaSite" id="maker-uti_cns_0009349-snap-gene-0.1-mRNA-1"/>
    </source>
</evidence>
<dbReference type="PRINTS" id="PR01349">
    <property type="entry name" value="WNTPROTEIN"/>
</dbReference>
<keyword evidence="4" id="KW-0964">Secreted</keyword>
<keyword evidence="6 8" id="KW-0879">Wnt signaling pathway</keyword>
<feature type="region of interest" description="Disordered" evidence="9">
    <location>
        <begin position="541"/>
        <end position="576"/>
    </location>
</feature>
<dbReference type="PANTHER" id="PTHR12027">
    <property type="entry name" value="WNT RELATED"/>
    <property type="match status" value="1"/>
</dbReference>